<accession>A0A8S3WGK0</accession>
<dbReference type="OrthoDB" id="7435795at2759"/>
<dbReference type="EMBL" id="CAJQZP010000341">
    <property type="protein sequence ID" value="CAG4957422.1"/>
    <property type="molecule type" value="Genomic_DNA"/>
</dbReference>
<organism evidence="3 4">
    <name type="scientific">Parnassius apollo</name>
    <name type="common">Apollo butterfly</name>
    <name type="synonym">Papilio apollo</name>
    <dbReference type="NCBI Taxonomy" id="110799"/>
    <lineage>
        <taxon>Eukaryota</taxon>
        <taxon>Metazoa</taxon>
        <taxon>Ecdysozoa</taxon>
        <taxon>Arthropoda</taxon>
        <taxon>Hexapoda</taxon>
        <taxon>Insecta</taxon>
        <taxon>Pterygota</taxon>
        <taxon>Neoptera</taxon>
        <taxon>Endopterygota</taxon>
        <taxon>Lepidoptera</taxon>
        <taxon>Glossata</taxon>
        <taxon>Ditrysia</taxon>
        <taxon>Papilionoidea</taxon>
        <taxon>Papilionidae</taxon>
        <taxon>Parnassiinae</taxon>
        <taxon>Parnassini</taxon>
        <taxon>Parnassius</taxon>
        <taxon>Parnassius</taxon>
    </lineage>
</organism>
<dbReference type="InterPro" id="IPR001254">
    <property type="entry name" value="Trypsin_dom"/>
</dbReference>
<dbReference type="GO" id="GO:0006508">
    <property type="term" value="P:proteolysis"/>
    <property type="evidence" value="ECO:0007669"/>
    <property type="project" value="InterPro"/>
</dbReference>
<dbReference type="AlphaFoldDB" id="A0A8S3WGK0"/>
<feature type="signal peptide" evidence="1">
    <location>
        <begin position="1"/>
        <end position="16"/>
    </location>
</feature>
<dbReference type="Proteomes" id="UP000691718">
    <property type="component" value="Unassembled WGS sequence"/>
</dbReference>
<evidence type="ECO:0000256" key="1">
    <source>
        <dbReference type="SAM" id="SignalP"/>
    </source>
</evidence>
<dbReference type="PANTHER" id="PTHR24258:SF140">
    <property type="entry name" value="BCDNA.GH08420-RELATED"/>
    <property type="match status" value="1"/>
</dbReference>
<dbReference type="PANTHER" id="PTHR24258">
    <property type="entry name" value="SERINE PROTEASE-RELATED"/>
    <property type="match status" value="1"/>
</dbReference>
<gene>
    <name evidence="3" type="ORF">PAPOLLO_LOCUS5717</name>
</gene>
<comment type="caution">
    <text evidence="3">The sequence shown here is derived from an EMBL/GenBank/DDBJ whole genome shotgun (WGS) entry which is preliminary data.</text>
</comment>
<reference evidence="3" key="1">
    <citation type="submission" date="2021-04" db="EMBL/GenBank/DDBJ databases">
        <authorList>
            <person name="Tunstrom K."/>
        </authorList>
    </citation>
    <scope>NUCLEOTIDE SEQUENCE</scope>
</reference>
<feature type="chain" id="PRO_5035777314" evidence="1">
    <location>
        <begin position="17"/>
        <end position="333"/>
    </location>
</feature>
<sequence>MIRLWSFLVLCLVVRADIYEDIDKLFLNSGDETAPECSGVQGDLPRGCYECYLCNDSRLRNYHTPNHKIIHLTDHSCTTTDLCCVPQEDLIPRNGGQCGVMVPGGFKVVKGKKQKKTNARSVLKGEYPWRAWIYRRDDYRPLCAGTIVEDNVDFVLTSATCVHNYIGTDLIVSFSRDRNEEIDVEAIKVHESYRSKTPSINDIALLKLNKTRERTPRWVKPVCYHNLPPMHATTCTIIADSDHFINPVVPLPEKCKIGNKDLHVSQICAIAPPGDYDPETGAGLFCPDSLRTGDSNFYINGIALEQHESITIYTKVSHFAGWIDQEISQGFND</sequence>
<keyword evidence="4" id="KW-1185">Reference proteome</keyword>
<dbReference type="Pfam" id="PF00089">
    <property type="entry name" value="Trypsin"/>
    <property type="match status" value="1"/>
</dbReference>
<evidence type="ECO:0000259" key="2">
    <source>
        <dbReference type="PROSITE" id="PS50240"/>
    </source>
</evidence>
<dbReference type="PROSITE" id="PS50240">
    <property type="entry name" value="TRYPSIN_DOM"/>
    <property type="match status" value="1"/>
</dbReference>
<protein>
    <submittedName>
        <fullName evidence="3">(apollo) hypothetical protein</fullName>
    </submittedName>
</protein>
<proteinExistence type="predicted"/>
<dbReference type="SMART" id="SM00020">
    <property type="entry name" value="Tryp_SPc"/>
    <property type="match status" value="1"/>
</dbReference>
<keyword evidence="1" id="KW-0732">Signal</keyword>
<evidence type="ECO:0000313" key="4">
    <source>
        <dbReference type="Proteomes" id="UP000691718"/>
    </source>
</evidence>
<feature type="domain" description="Peptidase S1" evidence="2">
    <location>
        <begin position="108"/>
        <end position="328"/>
    </location>
</feature>
<dbReference type="GO" id="GO:0004252">
    <property type="term" value="F:serine-type endopeptidase activity"/>
    <property type="evidence" value="ECO:0007669"/>
    <property type="project" value="InterPro"/>
</dbReference>
<name>A0A8S3WGK0_PARAO</name>
<evidence type="ECO:0000313" key="3">
    <source>
        <dbReference type="EMBL" id="CAG4957422.1"/>
    </source>
</evidence>